<dbReference type="AlphaFoldDB" id="A0A8H7RV16"/>
<gene>
    <name evidence="10" type="ORF">INT45_003509</name>
</gene>
<dbReference type="PROSITE" id="PS00217">
    <property type="entry name" value="SUGAR_TRANSPORT_2"/>
    <property type="match status" value="1"/>
</dbReference>
<dbReference type="EMBL" id="JAEPRB010000308">
    <property type="protein sequence ID" value="KAG2217315.1"/>
    <property type="molecule type" value="Genomic_DNA"/>
</dbReference>
<evidence type="ECO:0000256" key="1">
    <source>
        <dbReference type="ARBA" id="ARBA00004141"/>
    </source>
</evidence>
<organism evidence="10 11">
    <name type="scientific">Circinella minor</name>
    <dbReference type="NCBI Taxonomy" id="1195481"/>
    <lineage>
        <taxon>Eukaryota</taxon>
        <taxon>Fungi</taxon>
        <taxon>Fungi incertae sedis</taxon>
        <taxon>Mucoromycota</taxon>
        <taxon>Mucoromycotina</taxon>
        <taxon>Mucoromycetes</taxon>
        <taxon>Mucorales</taxon>
        <taxon>Lichtheimiaceae</taxon>
        <taxon>Circinella</taxon>
    </lineage>
</organism>
<dbReference type="PROSITE" id="PS00216">
    <property type="entry name" value="SUGAR_TRANSPORT_1"/>
    <property type="match status" value="1"/>
</dbReference>
<evidence type="ECO:0000256" key="4">
    <source>
        <dbReference type="ARBA" id="ARBA00022692"/>
    </source>
</evidence>
<keyword evidence="5 8" id="KW-1133">Transmembrane helix</keyword>
<dbReference type="Pfam" id="PF00083">
    <property type="entry name" value="Sugar_tr"/>
    <property type="match status" value="1"/>
</dbReference>
<dbReference type="PANTHER" id="PTHR48022:SF2">
    <property type="entry name" value="PLASTIDIC GLUCOSE TRANSPORTER 4"/>
    <property type="match status" value="1"/>
</dbReference>
<evidence type="ECO:0000256" key="3">
    <source>
        <dbReference type="ARBA" id="ARBA00022448"/>
    </source>
</evidence>
<feature type="transmembrane region" description="Helical" evidence="8">
    <location>
        <begin position="164"/>
        <end position="184"/>
    </location>
</feature>
<dbReference type="InterPro" id="IPR005828">
    <property type="entry name" value="MFS_sugar_transport-like"/>
</dbReference>
<dbReference type="PRINTS" id="PR00171">
    <property type="entry name" value="SUGRTRNSPORT"/>
</dbReference>
<evidence type="ECO:0000259" key="9">
    <source>
        <dbReference type="PROSITE" id="PS50850"/>
    </source>
</evidence>
<comment type="subcellular location">
    <subcellularLocation>
        <location evidence="1">Membrane</location>
        <topology evidence="1">Multi-pass membrane protein</topology>
    </subcellularLocation>
</comment>
<reference evidence="10 11" key="1">
    <citation type="submission" date="2020-12" db="EMBL/GenBank/DDBJ databases">
        <title>Metabolic potential, ecology and presence of endohyphal bacteria is reflected in genomic diversity of Mucoromycotina.</title>
        <authorList>
            <person name="Muszewska A."/>
            <person name="Okrasinska A."/>
            <person name="Steczkiewicz K."/>
            <person name="Drgas O."/>
            <person name="Orlowska M."/>
            <person name="Perlinska-Lenart U."/>
            <person name="Aleksandrzak-Piekarczyk T."/>
            <person name="Szatraj K."/>
            <person name="Zielenkiewicz U."/>
            <person name="Pilsyk S."/>
            <person name="Malc E."/>
            <person name="Mieczkowski P."/>
            <person name="Kruszewska J.S."/>
            <person name="Biernat P."/>
            <person name="Pawlowska J."/>
        </authorList>
    </citation>
    <scope>NUCLEOTIDE SEQUENCE [LARGE SCALE GENOMIC DNA]</scope>
    <source>
        <strain evidence="10 11">CBS 142.35</strain>
    </source>
</reference>
<dbReference type="Gene3D" id="1.20.1250.20">
    <property type="entry name" value="MFS general substrate transporter like domains"/>
    <property type="match status" value="1"/>
</dbReference>
<dbReference type="InterPro" id="IPR003663">
    <property type="entry name" value="Sugar/inositol_transpt"/>
</dbReference>
<dbReference type="InterPro" id="IPR050360">
    <property type="entry name" value="MFS_Sugar_Transporters"/>
</dbReference>
<dbReference type="InterPro" id="IPR005829">
    <property type="entry name" value="Sugar_transporter_CS"/>
</dbReference>
<dbReference type="OrthoDB" id="4142200at2759"/>
<feature type="transmembrane region" description="Helical" evidence="8">
    <location>
        <begin position="369"/>
        <end position="392"/>
    </location>
</feature>
<dbReference type="SUPFAM" id="SSF103473">
    <property type="entry name" value="MFS general substrate transporter"/>
    <property type="match status" value="1"/>
</dbReference>
<evidence type="ECO:0000256" key="2">
    <source>
        <dbReference type="ARBA" id="ARBA00010992"/>
    </source>
</evidence>
<feature type="transmembrane region" description="Helical" evidence="8">
    <location>
        <begin position="404"/>
        <end position="429"/>
    </location>
</feature>
<keyword evidence="4 8" id="KW-0812">Transmembrane</keyword>
<evidence type="ECO:0000256" key="6">
    <source>
        <dbReference type="ARBA" id="ARBA00023136"/>
    </source>
</evidence>
<protein>
    <recommendedName>
        <fullName evidence="9">Major facilitator superfamily (MFS) profile domain-containing protein</fullName>
    </recommendedName>
</protein>
<feature type="transmembrane region" description="Helical" evidence="8">
    <location>
        <begin position="303"/>
        <end position="326"/>
    </location>
</feature>
<keyword evidence="6 8" id="KW-0472">Membrane</keyword>
<dbReference type="FunFam" id="1.20.1250.20:FF:000026">
    <property type="entry name" value="MFS quinate transporter QutD"/>
    <property type="match status" value="1"/>
</dbReference>
<dbReference type="GO" id="GO:0005351">
    <property type="term" value="F:carbohydrate:proton symporter activity"/>
    <property type="evidence" value="ECO:0007669"/>
    <property type="project" value="TreeGrafter"/>
</dbReference>
<dbReference type="NCBIfam" id="TIGR00879">
    <property type="entry name" value="SP"/>
    <property type="match status" value="1"/>
</dbReference>
<dbReference type="InterPro" id="IPR036259">
    <property type="entry name" value="MFS_trans_sf"/>
</dbReference>
<feature type="transmembrane region" description="Helical" evidence="8">
    <location>
        <begin position="473"/>
        <end position="491"/>
    </location>
</feature>
<dbReference type="PANTHER" id="PTHR48022">
    <property type="entry name" value="PLASTIDIC GLUCOSE TRANSPORTER 4"/>
    <property type="match status" value="1"/>
</dbReference>
<feature type="transmembrane region" description="Helical" evidence="8">
    <location>
        <begin position="196"/>
        <end position="219"/>
    </location>
</feature>
<feature type="transmembrane region" description="Helical" evidence="8">
    <location>
        <begin position="338"/>
        <end position="362"/>
    </location>
</feature>
<comment type="caution">
    <text evidence="10">The sequence shown here is derived from an EMBL/GenBank/DDBJ whole genome shotgun (WGS) entry which is preliminary data.</text>
</comment>
<evidence type="ECO:0000256" key="7">
    <source>
        <dbReference type="RuleBase" id="RU003346"/>
    </source>
</evidence>
<keyword evidence="11" id="KW-1185">Reference proteome</keyword>
<evidence type="ECO:0000313" key="10">
    <source>
        <dbReference type="EMBL" id="KAG2217315.1"/>
    </source>
</evidence>
<name>A0A8H7RV16_9FUNG</name>
<evidence type="ECO:0000256" key="8">
    <source>
        <dbReference type="SAM" id="Phobius"/>
    </source>
</evidence>
<dbReference type="PROSITE" id="PS50850">
    <property type="entry name" value="MFS"/>
    <property type="match status" value="1"/>
</dbReference>
<keyword evidence="3 7" id="KW-0813">Transport</keyword>
<feature type="transmembrane region" description="Helical" evidence="8">
    <location>
        <begin position="106"/>
        <end position="124"/>
    </location>
</feature>
<evidence type="ECO:0000256" key="5">
    <source>
        <dbReference type="ARBA" id="ARBA00022989"/>
    </source>
</evidence>
<proteinExistence type="inferred from homology"/>
<sequence>MSDSIKQEYADDAIVHDHGPKKTTNALRGFIDNPFVFATALFASIGGITFGYDQGVISGVQEMETFVQRFPMSSTENGFVVAILELGAWAGSWLSAYPADRFSRKYTIVIACIIFLIGSAFQGGAQNVSYLMAGRFICGMSVGSLSTVVPMYQSEIAPPEVRGSLVSLQQLAITLGILIAFWINFGCQYIDSEAQWRIPLCLQIILGILLGIGILFFPFSPRWLMSHGREEEALKVLSKLRRRPIDHPVIQEEWREIKISVEFDNELERHQYPQYQGGGVKNDVMIGLMGYRDLFRPGMFRRLAIGCVLMFFQQFCGTNSLIYYAPKIFQSLGLSGQTISLLATGVVGIINFVATWPTVMFLDVMGRKITLIVAGCFMTLCMAIIAIISALYQDNWVGNEDKGWACVAMTYVFIANFAYAWGPIGWVIPAEIFPLRARAKGMSITTSSNWMCNFIIAQITPVMLSSIGYGTYVFFACFCFLSVIFVIFFVPETKGRSLEDMDELFGGGSAKTDNEILQRIEQQYSGTYVPGIEKPGTA</sequence>
<accession>A0A8H7RV16</accession>
<feature type="transmembrane region" description="Helical" evidence="8">
    <location>
        <begin position="79"/>
        <end position="99"/>
    </location>
</feature>
<feature type="transmembrane region" description="Helical" evidence="8">
    <location>
        <begin position="30"/>
        <end position="52"/>
    </location>
</feature>
<feature type="domain" description="Major facilitator superfamily (MFS) profile" evidence="9">
    <location>
        <begin position="39"/>
        <end position="494"/>
    </location>
</feature>
<evidence type="ECO:0000313" key="11">
    <source>
        <dbReference type="Proteomes" id="UP000646827"/>
    </source>
</evidence>
<comment type="similarity">
    <text evidence="2 7">Belongs to the major facilitator superfamily. Sugar transporter (TC 2.A.1.1) family.</text>
</comment>
<feature type="transmembrane region" description="Helical" evidence="8">
    <location>
        <begin position="130"/>
        <end position="152"/>
    </location>
</feature>
<dbReference type="Proteomes" id="UP000646827">
    <property type="component" value="Unassembled WGS sequence"/>
</dbReference>
<feature type="transmembrane region" description="Helical" evidence="8">
    <location>
        <begin position="450"/>
        <end position="467"/>
    </location>
</feature>
<dbReference type="InterPro" id="IPR020846">
    <property type="entry name" value="MFS_dom"/>
</dbReference>
<dbReference type="GO" id="GO:0016020">
    <property type="term" value="C:membrane"/>
    <property type="evidence" value="ECO:0007669"/>
    <property type="project" value="UniProtKB-SubCell"/>
</dbReference>